<dbReference type="NCBIfam" id="NF005036">
    <property type="entry name" value="PRK06451.1"/>
    <property type="match status" value="1"/>
</dbReference>
<protein>
    <recommendedName>
        <fullName evidence="17">Isocitrate dehydrogenase [NADP]</fullName>
        <ecNumber evidence="17">1.1.1.42</ecNumber>
    </recommendedName>
</protein>
<feature type="domain" description="Isopropylmalate dehydrogenase-like" evidence="18">
    <location>
        <begin position="20"/>
        <end position="400"/>
    </location>
</feature>
<dbReference type="EMBL" id="BEXT01000001">
    <property type="protein sequence ID" value="GBC63836.1"/>
    <property type="molecule type" value="Genomic_DNA"/>
</dbReference>
<evidence type="ECO:0000256" key="17">
    <source>
        <dbReference type="RuleBase" id="RU004446"/>
    </source>
</evidence>
<evidence type="ECO:0000256" key="10">
    <source>
        <dbReference type="ARBA" id="ARBA00023211"/>
    </source>
</evidence>
<feature type="site" description="Critical for catalysis" evidence="15">
    <location>
        <position position="217"/>
    </location>
</feature>
<dbReference type="GO" id="GO:0051287">
    <property type="term" value="F:NAD binding"/>
    <property type="evidence" value="ECO:0007669"/>
    <property type="project" value="InterPro"/>
</dbReference>
<feature type="binding site" evidence="13">
    <location>
        <position position="340"/>
    </location>
    <ligand>
        <name>NADP(+)</name>
        <dbReference type="ChEBI" id="CHEBI:58349"/>
    </ligand>
</feature>
<reference evidence="20" key="1">
    <citation type="submission" date="2017-11" db="EMBL/GenBank/DDBJ databases">
        <authorList>
            <person name="Watanabe M."/>
            <person name="Kojima H."/>
        </authorList>
    </citation>
    <scope>NUCLEOTIDE SEQUENCE [LARGE SCALE GENOMIC DNA]</scope>
    <source>
        <strain evidence="20">Tokyo 01</strain>
    </source>
</reference>
<evidence type="ECO:0000256" key="16">
    <source>
        <dbReference type="PIRSR" id="PIRSR604439-5"/>
    </source>
</evidence>
<evidence type="ECO:0000256" key="7">
    <source>
        <dbReference type="ARBA" id="ARBA00022842"/>
    </source>
</evidence>
<dbReference type="GO" id="GO:0006097">
    <property type="term" value="P:glyoxylate cycle"/>
    <property type="evidence" value="ECO:0007669"/>
    <property type="project" value="UniProtKB-KW"/>
</dbReference>
<evidence type="ECO:0000256" key="3">
    <source>
        <dbReference type="ARBA" id="ARBA00011738"/>
    </source>
</evidence>
<feature type="binding site" evidence="12">
    <location>
        <position position="143"/>
    </location>
    <ligand>
        <name>D-threo-isocitrate</name>
        <dbReference type="ChEBI" id="CHEBI:15562"/>
    </ligand>
</feature>
<feature type="binding site" evidence="13">
    <location>
        <position position="383"/>
    </location>
    <ligand>
        <name>NADP(+)</name>
        <dbReference type="ChEBI" id="CHEBI:58349"/>
    </ligand>
</feature>
<comment type="similarity">
    <text evidence="2">Belongs to the isocitrate and isopropylmalate dehydrogenases family.</text>
</comment>
<evidence type="ECO:0000256" key="14">
    <source>
        <dbReference type="PIRSR" id="PIRSR604439-3"/>
    </source>
</evidence>
<evidence type="ECO:0000256" key="4">
    <source>
        <dbReference type="ARBA" id="ARBA00022435"/>
    </source>
</evidence>
<evidence type="ECO:0000256" key="15">
    <source>
        <dbReference type="PIRSR" id="PIRSR604439-4"/>
    </source>
</evidence>
<dbReference type="GO" id="GO:0000287">
    <property type="term" value="F:magnesium ion binding"/>
    <property type="evidence" value="ECO:0007669"/>
    <property type="project" value="InterPro"/>
</dbReference>
<feature type="binding site" evidence="12">
    <location>
        <position position="103"/>
    </location>
    <ligand>
        <name>D-threo-isocitrate</name>
        <dbReference type="ChEBI" id="CHEBI:15562"/>
    </ligand>
</feature>
<feature type="binding site" evidence="12">
    <location>
        <position position="119"/>
    </location>
    <ligand>
        <name>D-threo-isocitrate</name>
        <dbReference type="ChEBI" id="CHEBI:15562"/>
    </ligand>
</feature>
<feature type="site" description="Critical for catalysis" evidence="15">
    <location>
        <position position="150"/>
    </location>
</feature>
<dbReference type="PANTHER" id="PTHR43504:SF1">
    <property type="entry name" value="ISOCITRATE DEHYDROGENASE [NADP]"/>
    <property type="match status" value="1"/>
</dbReference>
<evidence type="ECO:0000256" key="9">
    <source>
        <dbReference type="ARBA" id="ARBA00023002"/>
    </source>
</evidence>
<comment type="cofactor">
    <cofactor evidence="14">
        <name>Mg(2+)</name>
        <dbReference type="ChEBI" id="CHEBI:18420"/>
    </cofactor>
    <cofactor evidence="14">
        <name>Mn(2+)</name>
        <dbReference type="ChEBI" id="CHEBI:29035"/>
    </cofactor>
    <text evidence="14">Binds 1 Mg(2+) or Mn(2+) ion per subunit.</text>
</comment>
<feature type="binding site" evidence="13">
    <location>
        <position position="379"/>
    </location>
    <ligand>
        <name>NADP(+)</name>
        <dbReference type="ChEBI" id="CHEBI:58349"/>
    </ligand>
</feature>
<organism evidence="19 20">
    <name type="scientific">Desulfonema ishimotonii</name>
    <dbReference type="NCBI Taxonomy" id="45657"/>
    <lineage>
        <taxon>Bacteria</taxon>
        <taxon>Pseudomonadati</taxon>
        <taxon>Thermodesulfobacteriota</taxon>
        <taxon>Desulfobacteria</taxon>
        <taxon>Desulfobacterales</taxon>
        <taxon>Desulfococcaceae</taxon>
        <taxon>Desulfonema</taxon>
    </lineage>
</organism>
<keyword evidence="10 14" id="KW-0464">Manganese</keyword>
<evidence type="ECO:0000256" key="5">
    <source>
        <dbReference type="ARBA" id="ARBA00022532"/>
    </source>
</evidence>
<keyword evidence="5 17" id="KW-0816">Tricarboxylic acid cycle</keyword>
<comment type="subunit">
    <text evidence="3">Homodimer.</text>
</comment>
<dbReference type="GO" id="GO:0006099">
    <property type="term" value="P:tricarboxylic acid cycle"/>
    <property type="evidence" value="ECO:0007669"/>
    <property type="project" value="UniProtKB-UniRule"/>
</dbReference>
<proteinExistence type="inferred from homology"/>
<feature type="binding site" evidence="13">
    <location>
        <begin position="327"/>
        <end position="333"/>
    </location>
    <ligand>
        <name>NADP(+)</name>
        <dbReference type="ChEBI" id="CHEBI:58349"/>
    </ligand>
</feature>
<evidence type="ECO:0000256" key="12">
    <source>
        <dbReference type="PIRSR" id="PIRSR604439-1"/>
    </source>
</evidence>
<dbReference type="Proteomes" id="UP000288096">
    <property type="component" value="Unassembled WGS sequence"/>
</dbReference>
<dbReference type="AlphaFoldDB" id="A0A401G3P4"/>
<dbReference type="PROSITE" id="PS00470">
    <property type="entry name" value="IDH_IMDH"/>
    <property type="match status" value="1"/>
</dbReference>
<dbReference type="NCBIfam" id="NF005425">
    <property type="entry name" value="PRK07006.1"/>
    <property type="match status" value="1"/>
</dbReference>
<evidence type="ECO:0000256" key="8">
    <source>
        <dbReference type="ARBA" id="ARBA00022857"/>
    </source>
</evidence>
<keyword evidence="20" id="KW-1185">Reference proteome</keyword>
<evidence type="ECO:0000313" key="20">
    <source>
        <dbReference type="Proteomes" id="UP000288096"/>
    </source>
</evidence>
<evidence type="ECO:0000256" key="13">
    <source>
        <dbReference type="PIRSR" id="PIRSR604439-2"/>
    </source>
</evidence>
<dbReference type="OrthoDB" id="9806254at2"/>
<dbReference type="EC" id="1.1.1.42" evidence="17"/>
<feature type="binding site" evidence="14">
    <location>
        <position position="295"/>
    </location>
    <ligand>
        <name>Mg(2+)</name>
        <dbReference type="ChEBI" id="CHEBI:18420"/>
    </ligand>
</feature>
<evidence type="ECO:0000313" key="19">
    <source>
        <dbReference type="EMBL" id="GBC63836.1"/>
    </source>
</evidence>
<sequence>MGEKITKNSDGTLNIPDTPIIPFIEGDGIGPDIWHAARKVMDSAIEIAYGGKKKAEWLEVDAGEKSYKKNGEWLPERTLETIREYVVAIKGPMTTPVGKGIRSLNVAIRQKLDLYACVRPVKYIDPVPNPMKHPEKVDMVIFRENTEDLYAGIEWESGSEEARSLIAFLKERMGTDIAPESGIGIKPISPGNTKRLVASAIKYAIEQGYSSVTLMHKGNIMKFTEGAFSTWGYAVAKEQFADRVITEAELYEKYDGVRPEGKIIIKDRIADMLFQQVLLRPDEYGVIATPNLNGDYISDALAAQVGGLGMAPGANIGDECAVFEATHGTAPKYAGLDKVNPSSLILSGAMMLDYMGWHEAATLIRDGIAATIKAGTVTYDLARQISGATEKKCSEFADGIVSSMKSL</sequence>
<dbReference type="InterPro" id="IPR019818">
    <property type="entry name" value="IsoCit/isopropylmalate_DH_CS"/>
</dbReference>
<dbReference type="GO" id="GO:0004450">
    <property type="term" value="F:isocitrate dehydrogenase (NADP+) activity"/>
    <property type="evidence" value="ECO:0007669"/>
    <property type="project" value="UniProtKB-UniRule"/>
</dbReference>
<feature type="binding site" evidence="13">
    <location>
        <position position="94"/>
    </location>
    <ligand>
        <name>NADP(+)</name>
        <dbReference type="ChEBI" id="CHEBI:58349"/>
    </ligand>
</feature>
<keyword evidence="7 14" id="KW-0460">Magnesium</keyword>
<feature type="modified residue" description="N6-succinyllysine" evidence="16">
    <location>
        <position position="90"/>
    </location>
</feature>
<dbReference type="NCBIfam" id="TIGR00183">
    <property type="entry name" value="prok_nadp_idh"/>
    <property type="match status" value="1"/>
</dbReference>
<evidence type="ECO:0000259" key="18">
    <source>
        <dbReference type="SMART" id="SM01329"/>
    </source>
</evidence>
<dbReference type="InterPro" id="IPR004439">
    <property type="entry name" value="Isocitrate_DH_NADP_dimer_prok"/>
</dbReference>
<feature type="modified residue" description="Phosphoserine" evidence="16">
    <location>
        <position position="103"/>
    </location>
</feature>
<gene>
    <name evidence="19" type="ORF">DENIS_4835</name>
</gene>
<keyword evidence="9" id="KW-0560">Oxidoreductase</keyword>
<accession>A0A401G3P4</accession>
<dbReference type="SMART" id="SM01329">
    <property type="entry name" value="Iso_dh"/>
    <property type="match status" value="1"/>
</dbReference>
<dbReference type="Gene3D" id="3.40.718.10">
    <property type="entry name" value="Isopropylmalate Dehydrogenase"/>
    <property type="match status" value="1"/>
</dbReference>
<evidence type="ECO:0000256" key="6">
    <source>
        <dbReference type="ARBA" id="ARBA00022723"/>
    </source>
</evidence>
<dbReference type="SUPFAM" id="SSF53659">
    <property type="entry name" value="Isocitrate/Isopropylmalate dehydrogenase-like"/>
    <property type="match status" value="1"/>
</dbReference>
<reference evidence="20" key="2">
    <citation type="submission" date="2019-01" db="EMBL/GenBank/DDBJ databases">
        <title>Genome sequence of Desulfonema ishimotonii strain Tokyo 01.</title>
        <authorList>
            <person name="Fukui M."/>
        </authorList>
    </citation>
    <scope>NUCLEOTIDE SEQUENCE [LARGE SCALE GENOMIC DNA]</scope>
    <source>
        <strain evidence="20">Tokyo 01</strain>
    </source>
</reference>
<evidence type="ECO:0000256" key="11">
    <source>
        <dbReference type="ARBA" id="ARBA00023554"/>
    </source>
</evidence>
<evidence type="ECO:0000256" key="2">
    <source>
        <dbReference type="ARBA" id="ARBA00007769"/>
    </source>
</evidence>
<feature type="binding site" evidence="12">
    <location>
        <position position="105"/>
    </location>
    <ligand>
        <name>D-threo-isocitrate</name>
        <dbReference type="ChEBI" id="CHEBI:15562"/>
    </ligand>
</feature>
<name>A0A401G3P4_9BACT</name>
<comment type="caution">
    <text evidence="19">The sequence shown here is derived from an EMBL/GenBank/DDBJ whole genome shotgun (WGS) entry which is preliminary data.</text>
</comment>
<feature type="modified residue" description="N6-acetyllysine" evidence="16">
    <location>
        <position position="132"/>
    </location>
</feature>
<dbReference type="RefSeq" id="WP_124330873.1">
    <property type="nucleotide sequence ID" value="NZ_BEXT01000001.1"/>
</dbReference>
<comment type="cofactor">
    <cofactor evidence="1">
        <name>Mn(2+)</name>
        <dbReference type="ChEBI" id="CHEBI:29035"/>
    </cofactor>
</comment>
<dbReference type="Pfam" id="PF00180">
    <property type="entry name" value="Iso_dh"/>
    <property type="match status" value="1"/>
</dbReference>
<dbReference type="InterPro" id="IPR024084">
    <property type="entry name" value="IsoPropMal-DH-like_dom"/>
</dbReference>
<comment type="catalytic activity">
    <reaction evidence="11">
        <text>D-threo-isocitrate + NADP(+) = 2-oxoglutarate + CO2 + NADPH</text>
        <dbReference type="Rhea" id="RHEA:19629"/>
        <dbReference type="ChEBI" id="CHEBI:15562"/>
        <dbReference type="ChEBI" id="CHEBI:16526"/>
        <dbReference type="ChEBI" id="CHEBI:16810"/>
        <dbReference type="ChEBI" id="CHEBI:57783"/>
        <dbReference type="ChEBI" id="CHEBI:58349"/>
        <dbReference type="EC" id="1.1.1.42"/>
    </reaction>
</comment>
<dbReference type="PANTHER" id="PTHR43504">
    <property type="entry name" value="ISOCITRATE DEHYDROGENASE [NADP]"/>
    <property type="match status" value="1"/>
</dbReference>
<keyword evidence="8 13" id="KW-0521">NADP</keyword>
<evidence type="ECO:0000256" key="1">
    <source>
        <dbReference type="ARBA" id="ARBA00001936"/>
    </source>
</evidence>
<keyword evidence="4 17" id="KW-0329">Glyoxylate bypass</keyword>
<feature type="binding site" evidence="12">
    <location>
        <position position="109"/>
    </location>
    <ligand>
        <name>D-threo-isocitrate</name>
        <dbReference type="ChEBI" id="CHEBI:15562"/>
    </ligand>
</feature>
<keyword evidence="6 17" id="KW-0479">Metal-binding</keyword>